<dbReference type="Proteomes" id="UP000509460">
    <property type="component" value="Chromosome"/>
</dbReference>
<accession>A0AAI8R8W9</accession>
<dbReference type="EMBL" id="AP019810">
    <property type="protein sequence ID" value="BBM15015.1"/>
    <property type="molecule type" value="Genomic_DNA"/>
</dbReference>
<proteinExistence type="predicted"/>
<dbReference type="GO" id="GO:0016787">
    <property type="term" value="F:hydrolase activity"/>
    <property type="evidence" value="ECO:0007669"/>
    <property type="project" value="InterPro"/>
</dbReference>
<evidence type="ECO:0008006" key="5">
    <source>
        <dbReference type="Google" id="ProtNLM"/>
    </source>
</evidence>
<evidence type="ECO:0000259" key="1">
    <source>
        <dbReference type="Pfam" id="PF00149"/>
    </source>
</evidence>
<sequence>MAETKHKLILSTTESNYGINLIRIRQGDVQTQKLVVEIVEHSTLKTFDGLVPFFINTTKFSENQPVEQKVQEYSPSQARLVYTLSEPDWQWGGENTAHFSFRSLNGDGTWSEQFSTQDFTYRVISGITRSNLRDSGYVWTFEDLLRKFRDYMSQGEKDWERWIEANREILESVDPGGTIITILNDAKGDYDSLSARLEEIQYKMFSVPTGSDQVLSGLADNRFNLLTGEYDKIIPSRLETVIRNVNPKHFNVAFITDTHVEKQALSIEGIDPKNFELARRWNSIRRFQELGKVCDVSVYGGDNANCHSGRIHIQGDVTIPEGRTHALSLQKRFVALATVGKKNVMLCRGNHDTGKIPYAWYGHNPQTCLNGADMKKLYNGTYGGKIFEEKGVAIYRIDTDDYSDALDGEGNYIEFSGAIQNGAVGKISGAQLKDLGEFLLHLDRRHHVLLVGHIPLENSATGVWNTDALQQLLDGFKQGSAVTIDYDQLKGEPVPGYTGRQTFDFSQGKESCGGTIIGYVCGHWHYDTARDLGTTKIIVCTCAFSSDETVSPEDYSAFCHIAIDKDNRRLRIKGVGRSTDRTFTY</sequence>
<evidence type="ECO:0000259" key="2">
    <source>
        <dbReference type="Pfam" id="PF10651"/>
    </source>
</evidence>
<organism evidence="3 4">
    <name type="scientific">Enterococcus mundtii</name>
    <dbReference type="NCBI Taxonomy" id="53346"/>
    <lineage>
        <taxon>Bacteria</taxon>
        <taxon>Bacillati</taxon>
        <taxon>Bacillota</taxon>
        <taxon>Bacilli</taxon>
        <taxon>Lactobacillales</taxon>
        <taxon>Enterococcaceae</taxon>
        <taxon>Enterococcus</taxon>
    </lineage>
</organism>
<evidence type="ECO:0000313" key="3">
    <source>
        <dbReference type="EMBL" id="BBM15015.1"/>
    </source>
</evidence>
<feature type="domain" description="BppU N-terminal" evidence="2">
    <location>
        <begin position="5"/>
        <end position="149"/>
    </location>
</feature>
<dbReference type="AlphaFoldDB" id="A0AAI8R8W9"/>
<dbReference type="Pfam" id="PF10651">
    <property type="entry name" value="BppU_N"/>
    <property type="match status" value="1"/>
</dbReference>
<dbReference type="SUPFAM" id="SSF56300">
    <property type="entry name" value="Metallo-dependent phosphatases"/>
    <property type="match status" value="1"/>
</dbReference>
<gene>
    <name evidence="3" type="ORF">EM151A_1823</name>
</gene>
<feature type="domain" description="Calcineurin-like phosphoesterase" evidence="1">
    <location>
        <begin position="251"/>
        <end position="474"/>
    </location>
</feature>
<protein>
    <recommendedName>
        <fullName evidence="5">Calcineurin-like phosphoesterase domain-containing protein</fullName>
    </recommendedName>
</protein>
<dbReference type="InterPro" id="IPR029052">
    <property type="entry name" value="Metallo-depent_PP-like"/>
</dbReference>
<dbReference type="Gene3D" id="6.10.250.1350">
    <property type="match status" value="1"/>
</dbReference>
<dbReference type="Gene3D" id="3.60.21.10">
    <property type="match status" value="1"/>
</dbReference>
<evidence type="ECO:0000313" key="4">
    <source>
        <dbReference type="Proteomes" id="UP000509460"/>
    </source>
</evidence>
<reference evidence="3 4" key="1">
    <citation type="submission" date="2019-07" db="EMBL/GenBank/DDBJ databases">
        <title>antibiotic susceptibility of plant-derived lactic acid bacteria.</title>
        <authorList>
            <person name="Sugiyama M."/>
            <person name="Noda M."/>
        </authorList>
    </citation>
    <scope>NUCLEOTIDE SEQUENCE [LARGE SCALE GENOMIC DNA]</scope>
    <source>
        <strain evidence="3 4">15-1A</strain>
    </source>
</reference>
<name>A0AAI8R8W9_ENTMU</name>
<dbReference type="Gene3D" id="2.60.40.3350">
    <property type="match status" value="1"/>
</dbReference>
<dbReference type="InterPro" id="IPR004843">
    <property type="entry name" value="Calcineurin-like_PHP"/>
</dbReference>
<dbReference type="Pfam" id="PF00149">
    <property type="entry name" value="Metallophos"/>
    <property type="match status" value="1"/>
</dbReference>
<dbReference type="RefSeq" id="WP_178946619.1">
    <property type="nucleotide sequence ID" value="NZ_AP019810.1"/>
</dbReference>
<dbReference type="InterPro" id="IPR018913">
    <property type="entry name" value="BppU_N"/>
</dbReference>